<gene>
    <name evidence="1" type="ORF">V5E97_21255</name>
</gene>
<dbReference type="InterPro" id="IPR011465">
    <property type="entry name" value="DUF1571"/>
</dbReference>
<dbReference type="Pfam" id="PF07608">
    <property type="entry name" value="DUF1571"/>
    <property type="match status" value="1"/>
</dbReference>
<evidence type="ECO:0000313" key="1">
    <source>
        <dbReference type="EMBL" id="XBH00885.1"/>
    </source>
</evidence>
<reference evidence="1" key="1">
    <citation type="submission" date="2024-05" db="EMBL/GenBank/DDBJ databases">
        <title>Planctomycetes of the genus Singulisphaera possess chitinolytic capabilities.</title>
        <authorList>
            <person name="Ivanova A."/>
        </authorList>
    </citation>
    <scope>NUCLEOTIDE SEQUENCE</scope>
    <source>
        <strain evidence="1">Ch08T</strain>
    </source>
</reference>
<protein>
    <submittedName>
        <fullName evidence="1">DUF1571 domain-containing protein</fullName>
    </submittedName>
</protein>
<sequence>MAASPFGIPPLVRSNRWRWSLLFLSPVASLAGVSWWLTAPLEDIETTPPSVSHTRPKIDAVDTAPATTALNGPPAWPDQPLDGEAAKTLLLETLVDVGKRLDRIEGYTATFRKTERLRGVLGAEQTLAMKVRQRPFAVYFKFLNPQEGKEVVYAEGHHENKVIAHSTGVSRWLVPRLAVPPDHPLAMAETRHSITEAGLSNLNDKLIEYRRLDLKDHKAITILDRITDSDGRSWLRSVHRHLNKDGTRPFYQVEVLYDVESRIPLKISNYDWPEPGREDQLSLAERYAYDDLKLDAPLSSLDFDPANPAYAFHRY</sequence>
<organism evidence="1">
    <name type="scientific">Singulisphaera sp. Ch08</name>
    <dbReference type="NCBI Taxonomy" id="3120278"/>
    <lineage>
        <taxon>Bacteria</taxon>
        <taxon>Pseudomonadati</taxon>
        <taxon>Planctomycetota</taxon>
        <taxon>Planctomycetia</taxon>
        <taxon>Isosphaerales</taxon>
        <taxon>Isosphaeraceae</taxon>
        <taxon>Singulisphaera</taxon>
    </lineage>
</organism>
<accession>A0AAU7C6Y8</accession>
<proteinExistence type="predicted"/>
<name>A0AAU7C6Y8_9BACT</name>
<dbReference type="AlphaFoldDB" id="A0AAU7C6Y8"/>
<dbReference type="RefSeq" id="WP_406693567.1">
    <property type="nucleotide sequence ID" value="NZ_CP155447.1"/>
</dbReference>
<dbReference type="EMBL" id="CP155447">
    <property type="protein sequence ID" value="XBH00885.1"/>
    <property type="molecule type" value="Genomic_DNA"/>
</dbReference>